<organism evidence="1 2">
    <name type="scientific">Maribacter ulvicola</name>
    <dbReference type="NCBI Taxonomy" id="228959"/>
    <lineage>
        <taxon>Bacteria</taxon>
        <taxon>Pseudomonadati</taxon>
        <taxon>Bacteroidota</taxon>
        <taxon>Flavobacteriia</taxon>
        <taxon>Flavobacteriales</taxon>
        <taxon>Flavobacteriaceae</taxon>
        <taxon>Maribacter</taxon>
    </lineage>
</organism>
<accession>A0A1N6YVX0</accession>
<dbReference type="STRING" id="228959.SAMN05421797_107162"/>
<dbReference type="Proteomes" id="UP000186953">
    <property type="component" value="Unassembled WGS sequence"/>
</dbReference>
<reference evidence="2" key="1">
    <citation type="submission" date="2017-01" db="EMBL/GenBank/DDBJ databases">
        <authorList>
            <person name="Varghese N."/>
            <person name="Submissions S."/>
        </authorList>
    </citation>
    <scope>NUCLEOTIDE SEQUENCE [LARGE SCALE GENOMIC DNA]</scope>
    <source>
        <strain evidence="2">DSM 15366</strain>
    </source>
</reference>
<dbReference type="EMBL" id="FTMA01000007">
    <property type="protein sequence ID" value="SIR18531.1"/>
    <property type="molecule type" value="Genomic_DNA"/>
</dbReference>
<evidence type="ECO:0000313" key="1">
    <source>
        <dbReference type="EMBL" id="SIR18531.1"/>
    </source>
</evidence>
<proteinExistence type="predicted"/>
<evidence type="ECO:0000313" key="2">
    <source>
        <dbReference type="Proteomes" id="UP000186953"/>
    </source>
</evidence>
<sequence length="40" mass="4729">MENYLATHYLLILLVSISEIIQNQRDSIKTLSVMWAFLFI</sequence>
<gene>
    <name evidence="1" type="ORF">SAMN05421797_107162</name>
</gene>
<keyword evidence="2" id="KW-1185">Reference proteome</keyword>
<dbReference type="AlphaFoldDB" id="A0A1N6YVX0"/>
<protein>
    <submittedName>
        <fullName evidence="1">Uncharacterized protein</fullName>
    </submittedName>
</protein>
<name>A0A1N6YVX0_9FLAO</name>